<protein>
    <submittedName>
        <fullName evidence="2">Transposase DDE domain-containing protein</fullName>
    </submittedName>
</protein>
<evidence type="ECO:0000313" key="1">
    <source>
        <dbReference type="Proteomes" id="UP000887565"/>
    </source>
</evidence>
<dbReference type="WBParaSite" id="nRc.2.0.1.t30276-RA">
    <property type="protein sequence ID" value="nRc.2.0.1.t30276-RA"/>
    <property type="gene ID" value="nRc.2.0.1.g30276"/>
</dbReference>
<proteinExistence type="predicted"/>
<dbReference type="Proteomes" id="UP000887565">
    <property type="component" value="Unplaced"/>
</dbReference>
<dbReference type="AlphaFoldDB" id="A0A915JVE1"/>
<evidence type="ECO:0000313" key="2">
    <source>
        <dbReference type="WBParaSite" id="nRc.2.0.1.t30276-RA"/>
    </source>
</evidence>
<name>A0A915JVE1_ROMCU</name>
<keyword evidence="1" id="KW-1185">Reference proteome</keyword>
<accession>A0A915JVE1</accession>
<sequence length="122" mass="14484">MSPNANKNWGPKCGAEWQAKSRAKMWDKLRLTGKLEVFYDKKHALVRKTRNSDENFMLRVRIHKTTRYGTEWNAMQSIERNPTKGKFSFRFGLEAIVWNTMQIYLAKYISLGRARRYQGQLH</sequence>
<reference evidence="2" key="1">
    <citation type="submission" date="2022-11" db="UniProtKB">
        <authorList>
            <consortium name="WormBaseParasite"/>
        </authorList>
    </citation>
    <scope>IDENTIFICATION</scope>
</reference>
<organism evidence="1 2">
    <name type="scientific">Romanomermis culicivorax</name>
    <name type="common">Nematode worm</name>
    <dbReference type="NCBI Taxonomy" id="13658"/>
    <lineage>
        <taxon>Eukaryota</taxon>
        <taxon>Metazoa</taxon>
        <taxon>Ecdysozoa</taxon>
        <taxon>Nematoda</taxon>
        <taxon>Enoplea</taxon>
        <taxon>Dorylaimia</taxon>
        <taxon>Mermithida</taxon>
        <taxon>Mermithoidea</taxon>
        <taxon>Mermithidae</taxon>
        <taxon>Romanomermis</taxon>
    </lineage>
</organism>